<evidence type="ECO:0000313" key="3">
    <source>
        <dbReference type="Proteomes" id="UP001161423"/>
    </source>
</evidence>
<dbReference type="InterPro" id="IPR004658">
    <property type="entry name" value="OMP_Slp"/>
</dbReference>
<keyword evidence="3" id="KW-1185">Reference proteome</keyword>
<dbReference type="PANTHER" id="PTHR37530:SF1">
    <property type="entry name" value="OUTER MEMBRANE PROTEIN SLP"/>
    <property type="match status" value="1"/>
</dbReference>
<dbReference type="RefSeq" id="WP_284723258.1">
    <property type="nucleotide sequence ID" value="NZ_BSND01000005.1"/>
</dbReference>
<dbReference type="Proteomes" id="UP001161423">
    <property type="component" value="Unassembled WGS sequence"/>
</dbReference>
<evidence type="ECO:0000313" key="2">
    <source>
        <dbReference type="EMBL" id="GLQ00171.1"/>
    </source>
</evidence>
<keyword evidence="1" id="KW-0732">Signal</keyword>
<protein>
    <submittedName>
        <fullName evidence="2">Membrane protein</fullName>
    </submittedName>
</protein>
<feature type="chain" id="PRO_5047086952" evidence="1">
    <location>
        <begin position="21"/>
        <end position="173"/>
    </location>
</feature>
<dbReference type="EMBL" id="BSND01000005">
    <property type="protein sequence ID" value="GLQ00171.1"/>
    <property type="molecule type" value="Genomic_DNA"/>
</dbReference>
<organism evidence="2 3">
    <name type="scientific">Methylophaga thalassica</name>
    <dbReference type="NCBI Taxonomy" id="40223"/>
    <lineage>
        <taxon>Bacteria</taxon>
        <taxon>Pseudomonadati</taxon>
        <taxon>Pseudomonadota</taxon>
        <taxon>Gammaproteobacteria</taxon>
        <taxon>Thiotrichales</taxon>
        <taxon>Piscirickettsiaceae</taxon>
        <taxon>Methylophaga</taxon>
    </lineage>
</organism>
<dbReference type="PROSITE" id="PS51257">
    <property type="entry name" value="PROKAR_LIPOPROTEIN"/>
    <property type="match status" value="1"/>
</dbReference>
<name>A0ABQ5TX89_9GAMM</name>
<comment type="caution">
    <text evidence="2">The sequence shown here is derived from an EMBL/GenBank/DDBJ whole genome shotgun (WGS) entry which is preliminary data.</text>
</comment>
<dbReference type="PIRSF" id="PIRSF004982">
    <property type="entry name" value="SlP"/>
    <property type="match status" value="1"/>
</dbReference>
<dbReference type="Pfam" id="PF03843">
    <property type="entry name" value="Slp"/>
    <property type="match status" value="1"/>
</dbReference>
<proteinExistence type="predicted"/>
<gene>
    <name evidence="2" type="primary">slp_1</name>
    <name evidence="2" type="ORF">GCM10007891_20240</name>
</gene>
<dbReference type="NCBIfam" id="TIGR00752">
    <property type="entry name" value="slp"/>
    <property type="match status" value="1"/>
</dbReference>
<feature type="signal peptide" evidence="1">
    <location>
        <begin position="1"/>
        <end position="20"/>
    </location>
</feature>
<sequence>MIRFSILILALAVLTACSYMSPKIQPPAEGDLSLKQVADNINLYHGKTVRWGGKIIAVENSEQQSEILVVQFPLNRVGRPDESSDSEGRFFIRSANFLDPEVYKTDSFITVLGQVVDQKNITVDQKQLTLPVIQQSKEQRWPANNPVSGLPYNPKHDWPFVGYGYYGTGSYSP</sequence>
<accession>A0ABQ5TX89</accession>
<evidence type="ECO:0000256" key="1">
    <source>
        <dbReference type="SAM" id="SignalP"/>
    </source>
</evidence>
<dbReference type="PANTHER" id="PTHR37530">
    <property type="entry name" value="OUTER MEMBRANE PROTEIN SLP"/>
    <property type="match status" value="1"/>
</dbReference>
<reference evidence="2" key="2">
    <citation type="submission" date="2023-01" db="EMBL/GenBank/DDBJ databases">
        <title>Draft genome sequence of Methylophaga thalassica strain NBRC 102424.</title>
        <authorList>
            <person name="Sun Q."/>
            <person name="Mori K."/>
        </authorList>
    </citation>
    <scope>NUCLEOTIDE SEQUENCE</scope>
    <source>
        <strain evidence="2">NBRC 102424</strain>
    </source>
</reference>
<reference evidence="2" key="1">
    <citation type="journal article" date="2014" name="Int. J. Syst. Evol. Microbiol.">
        <title>Complete genome of a new Firmicutes species belonging to the dominant human colonic microbiota ('Ruminococcus bicirculans') reveals two chromosomes and a selective capacity to utilize plant glucans.</title>
        <authorList>
            <consortium name="NISC Comparative Sequencing Program"/>
            <person name="Wegmann U."/>
            <person name="Louis P."/>
            <person name="Goesmann A."/>
            <person name="Henrissat B."/>
            <person name="Duncan S.H."/>
            <person name="Flint H.J."/>
        </authorList>
    </citation>
    <scope>NUCLEOTIDE SEQUENCE</scope>
    <source>
        <strain evidence="2">NBRC 102424</strain>
    </source>
</reference>